<dbReference type="Pfam" id="PF03720">
    <property type="entry name" value="UDPG_MGDP_dh_C"/>
    <property type="match status" value="1"/>
</dbReference>
<name>A0ABM7WS72_9BACT</name>
<reference evidence="6" key="1">
    <citation type="journal article" date="2022" name="Int. J. Syst. Evol. Microbiol.">
        <title>Anaeromyxobacter oryzae sp. nov., Anaeromyxobacter diazotrophicus sp. nov. and Anaeromyxobacter paludicola sp. nov., isolated from paddy soils.</title>
        <authorList>
            <person name="Itoh H."/>
            <person name="Xu Z."/>
            <person name="Mise K."/>
            <person name="Masuda Y."/>
            <person name="Ushijima N."/>
            <person name="Hayakawa C."/>
            <person name="Shiratori Y."/>
            <person name="Senoo K."/>
        </authorList>
    </citation>
    <scope>NUCLEOTIDE SEQUENCE [LARGE SCALE GENOMIC DNA]</scope>
    <source>
        <strain evidence="6">Red232</strain>
    </source>
</reference>
<dbReference type="SUPFAM" id="SSF51735">
    <property type="entry name" value="NAD(P)-binding Rossmann-fold domains"/>
    <property type="match status" value="1"/>
</dbReference>
<evidence type="ECO:0000259" key="4">
    <source>
        <dbReference type="SMART" id="SM00984"/>
    </source>
</evidence>
<dbReference type="InterPro" id="IPR017476">
    <property type="entry name" value="UDP-Glc/GDP-Man"/>
</dbReference>
<dbReference type="PIRSF" id="PIRSF500136">
    <property type="entry name" value="UDP_ManNAc_DH"/>
    <property type="match status" value="1"/>
</dbReference>
<dbReference type="RefSeq" id="WP_248359818.1">
    <property type="nucleotide sequence ID" value="NZ_AP025591.1"/>
</dbReference>
<dbReference type="SMART" id="SM00984">
    <property type="entry name" value="UDPG_MGDP_dh_C"/>
    <property type="match status" value="1"/>
</dbReference>
<dbReference type="InterPro" id="IPR008927">
    <property type="entry name" value="6-PGluconate_DH-like_C_sf"/>
</dbReference>
<dbReference type="InterPro" id="IPR036220">
    <property type="entry name" value="UDP-Glc/GDP-Man_DH_C_sf"/>
</dbReference>
<proteinExistence type="inferred from homology"/>
<evidence type="ECO:0000256" key="1">
    <source>
        <dbReference type="ARBA" id="ARBA00023002"/>
    </source>
</evidence>
<dbReference type="InterPro" id="IPR014026">
    <property type="entry name" value="UDP-Glc/GDP-Man_DH_dimer"/>
</dbReference>
<evidence type="ECO:0000256" key="3">
    <source>
        <dbReference type="PIRNR" id="PIRNR000124"/>
    </source>
</evidence>
<dbReference type="Pfam" id="PF03721">
    <property type="entry name" value="UDPG_MGDP_dh_N"/>
    <property type="match status" value="1"/>
</dbReference>
<dbReference type="Gene3D" id="3.40.50.720">
    <property type="entry name" value="NAD(P)-binding Rossmann-like Domain"/>
    <property type="match status" value="2"/>
</dbReference>
<dbReference type="SUPFAM" id="SSF48179">
    <property type="entry name" value="6-phosphogluconate dehydrogenase C-terminal domain-like"/>
    <property type="match status" value="1"/>
</dbReference>
<dbReference type="InterPro" id="IPR028359">
    <property type="entry name" value="UDP_ManNAc/GlcNAc_DH"/>
</dbReference>
<dbReference type="InterPro" id="IPR001732">
    <property type="entry name" value="UDP-Glc/GDP-Man_DH_N"/>
</dbReference>
<dbReference type="PANTHER" id="PTHR43491">
    <property type="entry name" value="UDP-N-ACETYL-D-MANNOSAMINE DEHYDROGENASE"/>
    <property type="match status" value="1"/>
</dbReference>
<dbReference type="InterPro" id="IPR036291">
    <property type="entry name" value="NAD(P)-bd_dom_sf"/>
</dbReference>
<protein>
    <submittedName>
        <fullName evidence="5">UDP-N-acetyl-D-glucosamine 6-dehydrogenase</fullName>
    </submittedName>
</protein>
<organism evidence="5 6">
    <name type="scientific">Anaeromyxobacter oryzae</name>
    <dbReference type="NCBI Taxonomy" id="2918170"/>
    <lineage>
        <taxon>Bacteria</taxon>
        <taxon>Pseudomonadati</taxon>
        <taxon>Myxococcota</taxon>
        <taxon>Myxococcia</taxon>
        <taxon>Myxococcales</taxon>
        <taxon>Cystobacterineae</taxon>
        <taxon>Anaeromyxobacteraceae</taxon>
        <taxon>Anaeromyxobacter</taxon>
    </lineage>
</organism>
<dbReference type="NCBIfam" id="TIGR03026">
    <property type="entry name" value="NDP-sugDHase"/>
    <property type="match status" value="1"/>
</dbReference>
<gene>
    <name evidence="5" type="primary">wbpA_1</name>
    <name evidence="5" type="ORF">AMOR_12880</name>
</gene>
<dbReference type="EMBL" id="AP025591">
    <property type="protein sequence ID" value="BDG02292.1"/>
    <property type="molecule type" value="Genomic_DNA"/>
</dbReference>
<sequence>MTIELLSRIRSRAARVGIIGQGYVGLPLALVFHDAGFPVLGLDVDERKVEALRRGDSYIGHIGRDRVARAVASGGYEATTDFDRLAGCDAILICVPTPLGTHREPDNSFIHKTARAIARRLRPGQLVVLESTTYPGATDGEVLPILRESGLACPDDFLLAFSPEREDPGNGRFSTRTIPKIVGGVNGPSTEAAAALYRAAVETVVEVSSARVAESSKLLENVFRSVNIALVNELKMTFDRMGIDVWEVIEAARTKPFGFMPFYPGPGLGGHCIPLDPFYLAWKAAEHGTWARFVELAGEINADMPRYVVGKVAEALNDESKSLRGSRVLVLGLAYKPNIDDDRESPSYALIELLRAAGAWVDYCDPFFPAARKGRRQGLSLASVPCTPEMFARYDVLVVATAHDAFKDPALYRDVGLVVDTRNLVSALGGGPRRVVKA</sequence>
<keyword evidence="6" id="KW-1185">Reference proteome</keyword>
<dbReference type="PIRSF" id="PIRSF000124">
    <property type="entry name" value="UDPglc_GDPman_dh"/>
    <property type="match status" value="1"/>
</dbReference>
<comment type="similarity">
    <text evidence="3">Belongs to the UDP-glucose/GDP-mannose dehydrogenase family.</text>
</comment>
<evidence type="ECO:0000313" key="5">
    <source>
        <dbReference type="EMBL" id="BDG02292.1"/>
    </source>
</evidence>
<dbReference type="PANTHER" id="PTHR43491:SF1">
    <property type="entry name" value="UDP-N-ACETYL-D-MANNOSAMINE DEHYDROGENASE"/>
    <property type="match status" value="1"/>
</dbReference>
<dbReference type="SUPFAM" id="SSF52413">
    <property type="entry name" value="UDP-glucose/GDP-mannose dehydrogenase C-terminal domain"/>
    <property type="match status" value="1"/>
</dbReference>
<keyword evidence="1" id="KW-0560">Oxidoreductase</keyword>
<evidence type="ECO:0000256" key="2">
    <source>
        <dbReference type="ARBA" id="ARBA00023027"/>
    </source>
</evidence>
<evidence type="ECO:0000313" key="6">
    <source>
        <dbReference type="Proteomes" id="UP001162891"/>
    </source>
</evidence>
<feature type="domain" description="UDP-glucose/GDP-mannose dehydrogenase C-terminal" evidence="4">
    <location>
        <begin position="329"/>
        <end position="427"/>
    </location>
</feature>
<keyword evidence="2" id="KW-0520">NAD</keyword>
<dbReference type="InterPro" id="IPR014027">
    <property type="entry name" value="UDP-Glc/GDP-Man_DH_C"/>
</dbReference>
<accession>A0ABM7WS72</accession>
<dbReference type="Pfam" id="PF00984">
    <property type="entry name" value="UDPG_MGDP_dh"/>
    <property type="match status" value="1"/>
</dbReference>
<dbReference type="Proteomes" id="UP001162891">
    <property type="component" value="Chromosome"/>
</dbReference>